<gene>
    <name evidence="1" type="ORF">PR048_026885</name>
</gene>
<keyword evidence="2" id="KW-1185">Reference proteome</keyword>
<reference evidence="1 2" key="1">
    <citation type="submission" date="2023-02" db="EMBL/GenBank/DDBJ databases">
        <title>LHISI_Scaffold_Assembly.</title>
        <authorList>
            <person name="Stuart O.P."/>
            <person name="Cleave R."/>
            <person name="Magrath M.J.L."/>
            <person name="Mikheyev A.S."/>
        </authorList>
    </citation>
    <scope>NUCLEOTIDE SEQUENCE [LARGE SCALE GENOMIC DNA]</scope>
    <source>
        <strain evidence="1">Daus_M_001</strain>
        <tissue evidence="1">Leg muscle</tissue>
    </source>
</reference>
<name>A0ABQ9GMJ2_9NEOP</name>
<evidence type="ECO:0000313" key="2">
    <source>
        <dbReference type="Proteomes" id="UP001159363"/>
    </source>
</evidence>
<proteinExistence type="predicted"/>
<dbReference type="Proteomes" id="UP001159363">
    <property type="component" value="Chromosome 10"/>
</dbReference>
<evidence type="ECO:0000313" key="1">
    <source>
        <dbReference type="EMBL" id="KAJ8873251.1"/>
    </source>
</evidence>
<comment type="caution">
    <text evidence="1">The sequence shown here is derived from an EMBL/GenBank/DDBJ whole genome shotgun (WGS) entry which is preliminary data.</text>
</comment>
<organism evidence="1 2">
    <name type="scientific">Dryococelus australis</name>
    <dbReference type="NCBI Taxonomy" id="614101"/>
    <lineage>
        <taxon>Eukaryota</taxon>
        <taxon>Metazoa</taxon>
        <taxon>Ecdysozoa</taxon>
        <taxon>Arthropoda</taxon>
        <taxon>Hexapoda</taxon>
        <taxon>Insecta</taxon>
        <taxon>Pterygota</taxon>
        <taxon>Neoptera</taxon>
        <taxon>Polyneoptera</taxon>
        <taxon>Phasmatodea</taxon>
        <taxon>Verophasmatodea</taxon>
        <taxon>Anareolatae</taxon>
        <taxon>Phasmatidae</taxon>
        <taxon>Eurycanthinae</taxon>
        <taxon>Dryococelus</taxon>
    </lineage>
</organism>
<protein>
    <submittedName>
        <fullName evidence="1">Uncharacterized protein</fullName>
    </submittedName>
</protein>
<accession>A0ABQ9GMJ2</accession>
<sequence length="158" mass="18398">MTDANRLSSLDLTGNVSENWRKFKQNFKIYMVASRKSEKLTEVKATILFYLVGEDAVEVFNTFQISDKDRTDYSKQEDNEPFQLFLNYLIKLVHSCEFREQSDAIVGDCIFMGVRNTAFQQEMLRINNLTLEKACELVHNSFSVYKVSRKDKGLMIQP</sequence>
<dbReference type="EMBL" id="JARBHB010000011">
    <property type="protein sequence ID" value="KAJ8873251.1"/>
    <property type="molecule type" value="Genomic_DNA"/>
</dbReference>